<dbReference type="Proteomes" id="UP000030988">
    <property type="component" value="Unassembled WGS sequence"/>
</dbReference>
<evidence type="ECO:0000256" key="1">
    <source>
        <dbReference type="SAM" id="MobiDB-lite"/>
    </source>
</evidence>
<evidence type="ECO:0000313" key="3">
    <source>
        <dbReference type="Proteomes" id="UP000030988"/>
    </source>
</evidence>
<dbReference type="RefSeq" id="WP_039093481.1">
    <property type="nucleotide sequence ID" value="NZ_JTDN01000001.1"/>
</dbReference>
<organism evidence="2 3">
    <name type="scientific">Croceibacterium mercuriale</name>
    <dbReference type="NCBI Taxonomy" id="1572751"/>
    <lineage>
        <taxon>Bacteria</taxon>
        <taxon>Pseudomonadati</taxon>
        <taxon>Pseudomonadota</taxon>
        <taxon>Alphaproteobacteria</taxon>
        <taxon>Sphingomonadales</taxon>
        <taxon>Erythrobacteraceae</taxon>
        <taxon>Croceibacterium</taxon>
    </lineage>
</organism>
<dbReference type="STRING" id="1572751.PK98_00165"/>
<keyword evidence="3" id="KW-1185">Reference proteome</keyword>
<sequence length="201" mass="20792">MVHRVAVPQAKPDPALRDRFEQLLGGGRSGSRPDRGTTSSGKAGEREKQGDAAQEGNGEAGLAGLTGALSFREPPAGDPGGDALSFMTGQGGGIQLAAPTAAEVPTAPSLRSADPAMMQLAERIASLHLPSSGSYHIELPGSDRVAARVEHAGQGGFAIALHLPAKATEHRRRLAAELSMHLDARGLTRCVVRLEDEQPGS</sequence>
<dbReference type="EMBL" id="JTDN01000001">
    <property type="protein sequence ID" value="KHL25227.1"/>
    <property type="molecule type" value="Genomic_DNA"/>
</dbReference>
<feature type="region of interest" description="Disordered" evidence="1">
    <location>
        <begin position="1"/>
        <end position="62"/>
    </location>
</feature>
<dbReference type="AlphaFoldDB" id="A0A0B2BZ03"/>
<evidence type="ECO:0000313" key="2">
    <source>
        <dbReference type="EMBL" id="KHL25227.1"/>
    </source>
</evidence>
<name>A0A0B2BZ03_9SPHN</name>
<reference evidence="2 3" key="1">
    <citation type="submission" date="2014-11" db="EMBL/GenBank/DDBJ databases">
        <title>Draft genome sequence of Kirrobacter mercurialis.</title>
        <authorList>
            <person name="Coil D.A."/>
            <person name="Eisen J.A."/>
        </authorList>
    </citation>
    <scope>NUCLEOTIDE SEQUENCE [LARGE SCALE GENOMIC DNA]</scope>
    <source>
        <strain evidence="2 3">Coronado</strain>
    </source>
</reference>
<comment type="caution">
    <text evidence="2">The sequence shown here is derived from an EMBL/GenBank/DDBJ whole genome shotgun (WGS) entry which is preliminary data.</text>
</comment>
<proteinExistence type="predicted"/>
<accession>A0A0B2BZ03</accession>
<protein>
    <submittedName>
        <fullName evidence="2">Uncharacterized protein</fullName>
    </submittedName>
</protein>
<gene>
    <name evidence="2" type="ORF">PK98_00165</name>
</gene>
<feature type="compositionally biased region" description="Low complexity" evidence="1">
    <location>
        <begin position="52"/>
        <end position="62"/>
    </location>
</feature>